<evidence type="ECO:0000256" key="10">
    <source>
        <dbReference type="ARBA" id="ARBA00023014"/>
    </source>
</evidence>
<comment type="cofactor">
    <cofactor evidence="2 13">
        <name>[4Fe-4S] cluster</name>
        <dbReference type="ChEBI" id="CHEBI:49883"/>
    </cofactor>
</comment>
<evidence type="ECO:0000256" key="2">
    <source>
        <dbReference type="ARBA" id="ARBA00001966"/>
    </source>
</evidence>
<dbReference type="GO" id="GO:0010181">
    <property type="term" value="F:FMN binding"/>
    <property type="evidence" value="ECO:0007669"/>
    <property type="project" value="InterPro"/>
</dbReference>
<reference evidence="15 16" key="1">
    <citation type="submission" date="2019-02" db="EMBL/GenBank/DDBJ databases">
        <title>Genomic Encyclopedia of Type Strains, Phase IV (KMG-IV): sequencing the most valuable type-strain genomes for metagenomic binning, comparative biology and taxonomic classification.</title>
        <authorList>
            <person name="Goeker M."/>
        </authorList>
    </citation>
    <scope>NUCLEOTIDE SEQUENCE [LARGE SCALE GENOMIC DNA]</scope>
    <source>
        <strain evidence="15 16">DSM 19570</strain>
    </source>
</reference>
<evidence type="ECO:0000256" key="9">
    <source>
        <dbReference type="ARBA" id="ARBA00023004"/>
    </source>
</evidence>
<dbReference type="InterPro" id="IPR019554">
    <property type="entry name" value="Soluble_ligand-bd"/>
</dbReference>
<dbReference type="SUPFAM" id="SSF142984">
    <property type="entry name" value="Nqo1 middle domain-like"/>
    <property type="match status" value="1"/>
</dbReference>
<dbReference type="NCBIfam" id="TIGR01959">
    <property type="entry name" value="nuoF_fam"/>
    <property type="match status" value="1"/>
</dbReference>
<keyword evidence="5 13" id="KW-0285">Flavoprotein</keyword>
<dbReference type="GO" id="GO:0008137">
    <property type="term" value="F:NADH dehydrogenase (ubiquinone) activity"/>
    <property type="evidence" value="ECO:0007669"/>
    <property type="project" value="InterPro"/>
</dbReference>
<dbReference type="PANTHER" id="PTHR11780">
    <property type="entry name" value="NADH-UBIQUINONE OXIDOREDUCTASE FLAVOPROTEIN 1 NDUFV1"/>
    <property type="match status" value="1"/>
</dbReference>
<keyword evidence="4 13" id="KW-0004">4Fe-4S</keyword>
<dbReference type="SUPFAM" id="SSF140490">
    <property type="entry name" value="Nqo1C-terminal domain-like"/>
    <property type="match status" value="1"/>
</dbReference>
<dbReference type="EC" id="7.1.1.-" evidence="13"/>
<feature type="domain" description="NADH-ubiquinone oxidoreductase 51kDa subunit iron-sulphur binding" evidence="14">
    <location>
        <begin position="351"/>
        <end position="396"/>
    </location>
</feature>
<organism evidence="15 16">
    <name type="scientific">Rivibacter subsaxonicus</name>
    <dbReference type="NCBI Taxonomy" id="457575"/>
    <lineage>
        <taxon>Bacteria</taxon>
        <taxon>Pseudomonadati</taxon>
        <taxon>Pseudomonadota</taxon>
        <taxon>Betaproteobacteria</taxon>
        <taxon>Burkholderiales</taxon>
        <taxon>Rivibacter</taxon>
    </lineage>
</organism>
<dbReference type="Gene3D" id="6.10.250.1450">
    <property type="match status" value="1"/>
</dbReference>
<evidence type="ECO:0000256" key="4">
    <source>
        <dbReference type="ARBA" id="ARBA00022485"/>
    </source>
</evidence>
<dbReference type="FunFam" id="3.40.50.11540:FF:000001">
    <property type="entry name" value="NADH dehydrogenase [ubiquinone] flavoprotein 1, mitochondrial"/>
    <property type="match status" value="1"/>
</dbReference>
<dbReference type="Gene3D" id="3.10.20.600">
    <property type="match status" value="1"/>
</dbReference>
<evidence type="ECO:0000256" key="8">
    <source>
        <dbReference type="ARBA" id="ARBA00022967"/>
    </source>
</evidence>
<dbReference type="PROSITE" id="PS00645">
    <property type="entry name" value="COMPLEX1_51K_2"/>
    <property type="match status" value="1"/>
</dbReference>
<dbReference type="NCBIfam" id="NF010120">
    <property type="entry name" value="PRK13596.1"/>
    <property type="match status" value="1"/>
</dbReference>
<dbReference type="GO" id="GO:0048038">
    <property type="term" value="F:quinone binding"/>
    <property type="evidence" value="ECO:0007669"/>
    <property type="project" value="UniProtKB-KW"/>
</dbReference>
<dbReference type="GO" id="GO:0046872">
    <property type="term" value="F:metal ion binding"/>
    <property type="evidence" value="ECO:0007669"/>
    <property type="project" value="UniProtKB-KW"/>
</dbReference>
<evidence type="ECO:0000313" key="15">
    <source>
        <dbReference type="EMBL" id="RZT93671.1"/>
    </source>
</evidence>
<dbReference type="Pfam" id="PF01512">
    <property type="entry name" value="Complex1_51K"/>
    <property type="match status" value="1"/>
</dbReference>
<keyword evidence="11 13" id="KW-0520">NAD</keyword>
<evidence type="ECO:0000256" key="12">
    <source>
        <dbReference type="ARBA" id="ARBA00047712"/>
    </source>
</evidence>
<dbReference type="Gene3D" id="1.20.1440.230">
    <property type="entry name" value="NADH-ubiquinone oxidoreductase 51kDa subunit, iron-sulphur binding domain"/>
    <property type="match status" value="1"/>
</dbReference>
<evidence type="ECO:0000313" key="16">
    <source>
        <dbReference type="Proteomes" id="UP000293671"/>
    </source>
</evidence>
<dbReference type="InterPro" id="IPR019575">
    <property type="entry name" value="Nuop51_4Fe4S-bd"/>
</dbReference>
<dbReference type="FunFam" id="1.20.1440.230:FF:000001">
    <property type="entry name" value="Mitochondrial NADH dehydrogenase flavoprotein 1"/>
    <property type="match status" value="1"/>
</dbReference>
<sequence length="449" mass="48440">MLDLSKFQATGRETCFHDRHIGPQIVAGLDGSNWRLQDYVARGGYAALRKILAADGGMTPDQVIAEVKLSALRGRGGAGFPTGLKWSFMPRQFPGQKYLVCNSDEGEPGTCKDRDILAYNPHIVIEGMAIAAYAMGISVGYNYIHGEIFEIYDRFEAALEEARAAGFLGDKILGSGFSFQLHAFHGFGAYICGEETALLESLEGKKGQPRFKPPFPASYGLYGKPTTINNTETFAAVPWIIRNGGQAYLECGKPNNGGTKLFSVVGDVERPGNYEVPMGTPFAKLLELAGGVKGGAQGRKLKAVIPGGSSAPVLPASIMMDCTMDYDSIAKAGSMLGSGAVIVMNDSRCMVKSLLRLSYFYMHESCGQCTPCREGTGWLWRMVDRIAKGQGRPEDIALLDSVADNIKGRTICALGDAAAMPVQAMLKHFRDEFVYLIEHKTAKVAAATV</sequence>
<dbReference type="GO" id="GO:0045333">
    <property type="term" value="P:cellular respiration"/>
    <property type="evidence" value="ECO:0007669"/>
    <property type="project" value="TreeGrafter"/>
</dbReference>
<dbReference type="SMART" id="SM00928">
    <property type="entry name" value="NADH_4Fe-4S"/>
    <property type="match status" value="1"/>
</dbReference>
<protein>
    <recommendedName>
        <fullName evidence="13">NADH-quinone oxidoreductase subunit F</fullName>
        <ecNumber evidence="13">7.1.1.-</ecNumber>
    </recommendedName>
</protein>
<dbReference type="GO" id="GO:0051287">
    <property type="term" value="F:NAD binding"/>
    <property type="evidence" value="ECO:0007669"/>
    <property type="project" value="UniProtKB-UniRule"/>
</dbReference>
<dbReference type="SUPFAM" id="SSF142019">
    <property type="entry name" value="Nqo1 FMN-binding domain-like"/>
    <property type="match status" value="1"/>
</dbReference>
<accession>A0A4Q7VA90</accession>
<gene>
    <name evidence="15" type="ORF">EV670_3223</name>
</gene>
<evidence type="ECO:0000256" key="11">
    <source>
        <dbReference type="ARBA" id="ARBA00023027"/>
    </source>
</evidence>
<dbReference type="InterPro" id="IPR037225">
    <property type="entry name" value="Nuo51_FMN-bd_sf"/>
</dbReference>
<comment type="catalytic activity">
    <reaction evidence="12 13">
        <text>a quinone + NADH + 5 H(+)(in) = a quinol + NAD(+) + 4 H(+)(out)</text>
        <dbReference type="Rhea" id="RHEA:57888"/>
        <dbReference type="ChEBI" id="CHEBI:15378"/>
        <dbReference type="ChEBI" id="CHEBI:24646"/>
        <dbReference type="ChEBI" id="CHEBI:57540"/>
        <dbReference type="ChEBI" id="CHEBI:57945"/>
        <dbReference type="ChEBI" id="CHEBI:132124"/>
    </reaction>
</comment>
<dbReference type="InterPro" id="IPR011537">
    <property type="entry name" value="NADH-UbQ_OxRdtase_suF"/>
</dbReference>
<dbReference type="GO" id="GO:0051539">
    <property type="term" value="F:4 iron, 4 sulfur cluster binding"/>
    <property type="evidence" value="ECO:0007669"/>
    <property type="project" value="UniProtKB-UniRule"/>
</dbReference>
<keyword evidence="10 13" id="KW-0411">Iron-sulfur</keyword>
<evidence type="ECO:0000259" key="14">
    <source>
        <dbReference type="SMART" id="SM00928"/>
    </source>
</evidence>
<keyword evidence="8" id="KW-1278">Translocase</keyword>
<dbReference type="OrthoDB" id="9805533at2"/>
<dbReference type="EMBL" id="SHKP01000008">
    <property type="protein sequence ID" value="RZT93671.1"/>
    <property type="molecule type" value="Genomic_DNA"/>
</dbReference>
<dbReference type="RefSeq" id="WP_130434031.1">
    <property type="nucleotide sequence ID" value="NZ_SHKP01000008.1"/>
</dbReference>
<dbReference type="Gene3D" id="3.40.50.11540">
    <property type="entry name" value="NADH-ubiquinone oxidoreductase 51kDa subunit"/>
    <property type="match status" value="1"/>
</dbReference>
<proteinExistence type="inferred from homology"/>
<evidence type="ECO:0000256" key="7">
    <source>
        <dbReference type="ARBA" id="ARBA00022723"/>
    </source>
</evidence>
<dbReference type="Pfam" id="PF10531">
    <property type="entry name" value="SLBB"/>
    <property type="match status" value="1"/>
</dbReference>
<evidence type="ECO:0000256" key="13">
    <source>
        <dbReference type="RuleBase" id="RU364066"/>
    </source>
</evidence>
<comment type="cofactor">
    <cofactor evidence="1 13">
        <name>FMN</name>
        <dbReference type="ChEBI" id="CHEBI:58210"/>
    </cofactor>
</comment>
<dbReference type="GO" id="GO:0003954">
    <property type="term" value="F:NADH dehydrogenase activity"/>
    <property type="evidence" value="ECO:0007669"/>
    <property type="project" value="TreeGrafter"/>
</dbReference>
<dbReference type="PANTHER" id="PTHR11780:SF10">
    <property type="entry name" value="NADH DEHYDROGENASE [UBIQUINONE] FLAVOPROTEIN 1, MITOCHONDRIAL"/>
    <property type="match status" value="1"/>
</dbReference>
<keyword evidence="13" id="KW-0874">Quinone</keyword>
<comment type="function">
    <text evidence="13">NDH-1 shuttles electrons from NADH, via FMN and iron-sulfur (Fe-S) centers, to quinones in the respiratory chain.</text>
</comment>
<dbReference type="InterPro" id="IPR037207">
    <property type="entry name" value="Nuop51_4Fe4S-bd_sf"/>
</dbReference>
<keyword evidence="7 13" id="KW-0479">Metal-binding</keyword>
<dbReference type="AlphaFoldDB" id="A0A4Q7VA90"/>
<keyword evidence="16" id="KW-1185">Reference proteome</keyword>
<keyword evidence="6 13" id="KW-0288">FMN</keyword>
<dbReference type="InterPro" id="IPR050837">
    <property type="entry name" value="ComplexI_51kDa_subunit"/>
</dbReference>
<dbReference type="InterPro" id="IPR011538">
    <property type="entry name" value="Nuo51_FMN-bd"/>
</dbReference>
<keyword evidence="9 13" id="KW-0408">Iron</keyword>
<evidence type="ECO:0000256" key="6">
    <source>
        <dbReference type="ARBA" id="ARBA00022643"/>
    </source>
</evidence>
<dbReference type="Pfam" id="PF10589">
    <property type="entry name" value="NADH_4Fe-4S"/>
    <property type="match status" value="1"/>
</dbReference>
<dbReference type="InterPro" id="IPR001949">
    <property type="entry name" value="NADH-UbQ_OxRdtase_51kDa_CS"/>
</dbReference>
<evidence type="ECO:0000256" key="1">
    <source>
        <dbReference type="ARBA" id="ARBA00001917"/>
    </source>
</evidence>
<comment type="caution">
    <text evidence="15">The sequence shown here is derived from an EMBL/GenBank/DDBJ whole genome shotgun (WGS) entry which is preliminary data.</text>
</comment>
<evidence type="ECO:0000256" key="3">
    <source>
        <dbReference type="ARBA" id="ARBA00007523"/>
    </source>
</evidence>
<dbReference type="Proteomes" id="UP000293671">
    <property type="component" value="Unassembled WGS sequence"/>
</dbReference>
<name>A0A4Q7VA90_9BURK</name>
<comment type="similarity">
    <text evidence="3 13">Belongs to the complex I 51 kDa subunit family.</text>
</comment>
<evidence type="ECO:0000256" key="5">
    <source>
        <dbReference type="ARBA" id="ARBA00022630"/>
    </source>
</evidence>